<name>A0A4S2JKT5_9HYME</name>
<reference evidence="1 2" key="1">
    <citation type="journal article" date="2019" name="Philos. Trans. R. Soc. Lond., B, Biol. Sci.">
        <title>Ant behaviour and brain gene expression of defending hosts depend on the ecological success of the intruding social parasite.</title>
        <authorList>
            <person name="Kaur R."/>
            <person name="Stoldt M."/>
            <person name="Jongepier E."/>
            <person name="Feldmeyer B."/>
            <person name="Menzel F."/>
            <person name="Bornberg-Bauer E."/>
            <person name="Foitzik S."/>
        </authorList>
    </citation>
    <scope>NUCLEOTIDE SEQUENCE [LARGE SCALE GENOMIC DNA]</scope>
    <source>
        <tissue evidence="1">Whole body</tissue>
    </source>
</reference>
<organism evidence="1 2">
    <name type="scientific">Temnothorax longispinosus</name>
    <dbReference type="NCBI Taxonomy" id="300112"/>
    <lineage>
        <taxon>Eukaryota</taxon>
        <taxon>Metazoa</taxon>
        <taxon>Ecdysozoa</taxon>
        <taxon>Arthropoda</taxon>
        <taxon>Hexapoda</taxon>
        <taxon>Insecta</taxon>
        <taxon>Pterygota</taxon>
        <taxon>Neoptera</taxon>
        <taxon>Endopterygota</taxon>
        <taxon>Hymenoptera</taxon>
        <taxon>Apocrita</taxon>
        <taxon>Aculeata</taxon>
        <taxon>Formicoidea</taxon>
        <taxon>Formicidae</taxon>
        <taxon>Myrmicinae</taxon>
        <taxon>Temnothorax</taxon>
    </lineage>
</organism>
<proteinExistence type="predicted"/>
<dbReference type="AlphaFoldDB" id="A0A4S2JKT5"/>
<protein>
    <submittedName>
        <fullName evidence="1">Uncharacterized protein</fullName>
    </submittedName>
</protein>
<comment type="caution">
    <text evidence="1">The sequence shown here is derived from an EMBL/GenBank/DDBJ whole genome shotgun (WGS) entry which is preliminary data.</text>
</comment>
<evidence type="ECO:0000313" key="2">
    <source>
        <dbReference type="Proteomes" id="UP000310200"/>
    </source>
</evidence>
<keyword evidence="2" id="KW-1185">Reference proteome</keyword>
<evidence type="ECO:0000313" key="1">
    <source>
        <dbReference type="EMBL" id="TGZ35057.1"/>
    </source>
</evidence>
<sequence length="51" mass="6144">MCSDADGYFKSRTIKLIKHISKALNMFSAYTRRYQFLQKLLEFLLKKVLRE</sequence>
<accession>A0A4S2JKT5</accession>
<gene>
    <name evidence="1" type="ORF">DBV15_12727</name>
</gene>
<dbReference type="Proteomes" id="UP000310200">
    <property type="component" value="Unassembled WGS sequence"/>
</dbReference>
<dbReference type="EMBL" id="QBLH01003723">
    <property type="protein sequence ID" value="TGZ35057.1"/>
    <property type="molecule type" value="Genomic_DNA"/>
</dbReference>